<evidence type="ECO:0000259" key="3">
    <source>
        <dbReference type="Pfam" id="PF13505"/>
    </source>
</evidence>
<reference evidence="4 5" key="2">
    <citation type="journal article" date="2016" name="Int. J. Syst. Evol. Microbiol.">
        <title>Flavisolibacter tropicus sp. nov., isolated from tropical soil.</title>
        <authorList>
            <person name="Lee J.J."/>
            <person name="Kang M.S."/>
            <person name="Kim G.S."/>
            <person name="Lee C.S."/>
            <person name="Lim S."/>
            <person name="Lee J."/>
            <person name="Roh S.H."/>
            <person name="Kang H."/>
            <person name="Ha J.M."/>
            <person name="Bae S."/>
            <person name="Jung H.Y."/>
            <person name="Kim M.K."/>
        </authorList>
    </citation>
    <scope>NUCLEOTIDE SEQUENCE [LARGE SCALE GENOMIC DNA]</scope>
    <source>
        <strain evidence="4 5">LCS9</strain>
    </source>
</reference>
<accession>A0A172TQJ4</accession>
<proteinExistence type="predicted"/>
<dbReference type="OrthoDB" id="945117at2"/>
<dbReference type="RefSeq" id="WP_066401424.1">
    <property type="nucleotide sequence ID" value="NZ_CP011390.1"/>
</dbReference>
<dbReference type="AlphaFoldDB" id="A0A172TQJ4"/>
<dbReference type="InterPro" id="IPR011250">
    <property type="entry name" value="OMP/PagP_B-barrel"/>
</dbReference>
<sequence length="187" mass="19973">MKKVLFSLALVVAGSAVFAQTEKGKWTVGAGSNALFATSKVADADNDTRITSFNIAPDAGYFFADNFAGGLRLDLSTSKMKGADEGSTDFTAAPFLRYYFLKPTSKKINIFADASYGFGTRKSALADNANGINEFTIQAGPAFWLNEKIAIDATLAYNSQGGEGIDNRFNTIGLNFGFRLSLGNAKK</sequence>
<gene>
    <name evidence="4" type="ORF">SY85_01310</name>
</gene>
<dbReference type="EMBL" id="CP011390">
    <property type="protein sequence ID" value="ANE49341.1"/>
    <property type="molecule type" value="Genomic_DNA"/>
</dbReference>
<evidence type="ECO:0000313" key="4">
    <source>
        <dbReference type="EMBL" id="ANE49341.1"/>
    </source>
</evidence>
<reference evidence="5" key="1">
    <citation type="submission" date="2015-01" db="EMBL/GenBank/DDBJ databases">
        <title>Flavisolibacter sp./LCS9/ whole genome sequencing.</title>
        <authorList>
            <person name="Kim M.K."/>
            <person name="Srinivasan S."/>
            <person name="Lee J.-J."/>
        </authorList>
    </citation>
    <scope>NUCLEOTIDE SEQUENCE [LARGE SCALE GENOMIC DNA]</scope>
    <source>
        <strain evidence="5">LCS9</strain>
    </source>
</reference>
<keyword evidence="5" id="KW-1185">Reference proteome</keyword>
<dbReference type="InterPro" id="IPR027385">
    <property type="entry name" value="Beta-barrel_OMP"/>
</dbReference>
<dbReference type="KEGG" id="fla:SY85_01310"/>
<organism evidence="4 5">
    <name type="scientific">Flavisolibacter tropicus</name>
    <dbReference type="NCBI Taxonomy" id="1492898"/>
    <lineage>
        <taxon>Bacteria</taxon>
        <taxon>Pseudomonadati</taxon>
        <taxon>Bacteroidota</taxon>
        <taxon>Chitinophagia</taxon>
        <taxon>Chitinophagales</taxon>
        <taxon>Chitinophagaceae</taxon>
        <taxon>Flavisolibacter</taxon>
    </lineage>
</organism>
<evidence type="ECO:0000256" key="2">
    <source>
        <dbReference type="SAM" id="SignalP"/>
    </source>
</evidence>
<dbReference type="Gene3D" id="2.40.160.20">
    <property type="match status" value="1"/>
</dbReference>
<protein>
    <recommendedName>
        <fullName evidence="3">Outer membrane protein beta-barrel domain-containing protein</fullName>
    </recommendedName>
</protein>
<dbReference type="SUPFAM" id="SSF56925">
    <property type="entry name" value="OMPA-like"/>
    <property type="match status" value="1"/>
</dbReference>
<evidence type="ECO:0000313" key="5">
    <source>
        <dbReference type="Proteomes" id="UP000077177"/>
    </source>
</evidence>
<name>A0A172TQJ4_9BACT</name>
<keyword evidence="1 2" id="KW-0732">Signal</keyword>
<evidence type="ECO:0000256" key="1">
    <source>
        <dbReference type="ARBA" id="ARBA00022729"/>
    </source>
</evidence>
<dbReference type="STRING" id="1492898.SY85_01310"/>
<dbReference type="Proteomes" id="UP000077177">
    <property type="component" value="Chromosome"/>
</dbReference>
<feature type="domain" description="Outer membrane protein beta-barrel" evidence="3">
    <location>
        <begin position="7"/>
        <end position="178"/>
    </location>
</feature>
<dbReference type="Pfam" id="PF13505">
    <property type="entry name" value="OMP_b-brl"/>
    <property type="match status" value="1"/>
</dbReference>
<feature type="chain" id="PRO_5008000986" description="Outer membrane protein beta-barrel domain-containing protein" evidence="2">
    <location>
        <begin position="20"/>
        <end position="187"/>
    </location>
</feature>
<feature type="signal peptide" evidence="2">
    <location>
        <begin position="1"/>
        <end position="19"/>
    </location>
</feature>